<evidence type="ECO:0000256" key="3">
    <source>
        <dbReference type="ARBA" id="ARBA00022898"/>
    </source>
</evidence>
<dbReference type="InterPro" id="IPR036052">
    <property type="entry name" value="TrpB-like_PALP_sf"/>
</dbReference>
<dbReference type="InterPro" id="IPR050147">
    <property type="entry name" value="Ser/Thr_Dehydratase"/>
</dbReference>
<dbReference type="CDD" id="cd01562">
    <property type="entry name" value="Thr-dehyd"/>
    <property type="match status" value="1"/>
</dbReference>
<dbReference type="GO" id="GO:0009097">
    <property type="term" value="P:isoleucine biosynthetic process"/>
    <property type="evidence" value="ECO:0007669"/>
    <property type="project" value="TreeGrafter"/>
</dbReference>
<keyword evidence="10" id="KW-1185">Reference proteome</keyword>
<comment type="catalytic activity">
    <reaction evidence="7">
        <text>L-serine = pyruvate + NH4(+)</text>
        <dbReference type="Rhea" id="RHEA:19169"/>
        <dbReference type="ChEBI" id="CHEBI:15361"/>
        <dbReference type="ChEBI" id="CHEBI:28938"/>
        <dbReference type="ChEBI" id="CHEBI:33384"/>
        <dbReference type="EC" id="4.3.1.17"/>
    </reaction>
</comment>
<name>A0AAV4B6T1_9GAST</name>
<evidence type="ECO:0000259" key="8">
    <source>
        <dbReference type="Pfam" id="PF00291"/>
    </source>
</evidence>
<evidence type="ECO:0000256" key="7">
    <source>
        <dbReference type="ARBA" id="ARBA00049406"/>
    </source>
</evidence>
<evidence type="ECO:0000313" key="10">
    <source>
        <dbReference type="Proteomes" id="UP000735302"/>
    </source>
</evidence>
<dbReference type="EC" id="4.3.1.17" evidence="2"/>
<dbReference type="PANTHER" id="PTHR48078:SF14">
    <property type="entry name" value="L-SERINE AMMONIA-LYASE"/>
    <property type="match status" value="1"/>
</dbReference>
<reference evidence="9 10" key="1">
    <citation type="journal article" date="2021" name="Elife">
        <title>Chloroplast acquisition without the gene transfer in kleptoplastic sea slugs, Plakobranchus ocellatus.</title>
        <authorList>
            <person name="Maeda T."/>
            <person name="Takahashi S."/>
            <person name="Yoshida T."/>
            <person name="Shimamura S."/>
            <person name="Takaki Y."/>
            <person name="Nagai Y."/>
            <person name="Toyoda A."/>
            <person name="Suzuki Y."/>
            <person name="Arimoto A."/>
            <person name="Ishii H."/>
            <person name="Satoh N."/>
            <person name="Nishiyama T."/>
            <person name="Hasebe M."/>
            <person name="Maruyama T."/>
            <person name="Minagawa J."/>
            <person name="Obokata J."/>
            <person name="Shigenobu S."/>
        </authorList>
    </citation>
    <scope>NUCLEOTIDE SEQUENCE [LARGE SCALE GENOMIC DNA]</scope>
</reference>
<dbReference type="GO" id="GO:0003941">
    <property type="term" value="F:L-serine ammonia-lyase activity"/>
    <property type="evidence" value="ECO:0007669"/>
    <property type="project" value="UniProtKB-EC"/>
</dbReference>
<dbReference type="GO" id="GO:0006565">
    <property type="term" value="P:L-serine catabolic process"/>
    <property type="evidence" value="ECO:0007669"/>
    <property type="project" value="TreeGrafter"/>
</dbReference>
<evidence type="ECO:0000256" key="6">
    <source>
        <dbReference type="ARBA" id="ARBA00042605"/>
    </source>
</evidence>
<sequence length="395" mass="43312">MNFKTWFSSDSLKISKFQDISKKILLDPLTSRIISGLESTYQRLEIFGSQLAATIEQIMMDDSDLVTLEQIKEAHSYLKSQTDMVRTPTLMHVQSLFEEHLSHCKPGEDIDLFMKMENMQTTGSFKIRGVLNQMRKVEEHYGEEAQLVTMSAGNYGKAFAHCLKNRANKSVCYMPVTTPKNRVATIEGMGVEVRQAETEELQPCVDRLVAKEGYIMCHSFDDVDLIAGYGSSAFELLQDVPDPDIVLVCCGGGGLVSGVAATLSLTGHRNCRVYAVEPEGAASMKESFKARRPVKLSKVSTVAGGLAPPYAGAITYKHCHWFVQDVLVVTDAEILEALKALYTRGIRAEPSGCAALAALFAGKVPDVAGKKVVVYVTGGNVSCTELRKFIGEEES</sequence>
<dbReference type="Gene3D" id="3.40.50.1100">
    <property type="match status" value="2"/>
</dbReference>
<dbReference type="PROSITE" id="PS00165">
    <property type="entry name" value="DEHYDRATASE_SER_THR"/>
    <property type="match status" value="1"/>
</dbReference>
<dbReference type="GO" id="GO:0030170">
    <property type="term" value="F:pyridoxal phosphate binding"/>
    <property type="evidence" value="ECO:0007669"/>
    <property type="project" value="InterPro"/>
</dbReference>
<gene>
    <name evidence="9" type="ORF">PoB_004091400</name>
</gene>
<dbReference type="EMBL" id="BLXT01004562">
    <property type="protein sequence ID" value="GFO14409.1"/>
    <property type="molecule type" value="Genomic_DNA"/>
</dbReference>
<comment type="caution">
    <text evidence="9">The sequence shown here is derived from an EMBL/GenBank/DDBJ whole genome shotgun (WGS) entry which is preliminary data.</text>
</comment>
<dbReference type="SUPFAM" id="SSF53686">
    <property type="entry name" value="Tryptophan synthase beta subunit-like PLP-dependent enzymes"/>
    <property type="match status" value="1"/>
</dbReference>
<dbReference type="GO" id="GO:0004794">
    <property type="term" value="F:threonine deaminase activity"/>
    <property type="evidence" value="ECO:0007669"/>
    <property type="project" value="TreeGrafter"/>
</dbReference>
<evidence type="ECO:0000256" key="2">
    <source>
        <dbReference type="ARBA" id="ARBA00012093"/>
    </source>
</evidence>
<evidence type="ECO:0000256" key="4">
    <source>
        <dbReference type="ARBA" id="ARBA00023239"/>
    </source>
</evidence>
<dbReference type="InterPro" id="IPR000634">
    <property type="entry name" value="Ser/Thr_deHydtase_PyrdxlP-BS"/>
</dbReference>
<dbReference type="PANTHER" id="PTHR48078">
    <property type="entry name" value="THREONINE DEHYDRATASE, MITOCHONDRIAL-RELATED"/>
    <property type="match status" value="1"/>
</dbReference>
<evidence type="ECO:0000256" key="5">
    <source>
        <dbReference type="ARBA" id="ARBA00041766"/>
    </source>
</evidence>
<dbReference type="InterPro" id="IPR001926">
    <property type="entry name" value="TrpB-like_PALP"/>
</dbReference>
<dbReference type="GO" id="GO:0006567">
    <property type="term" value="P:L-threonine catabolic process"/>
    <property type="evidence" value="ECO:0007669"/>
    <property type="project" value="TreeGrafter"/>
</dbReference>
<dbReference type="AlphaFoldDB" id="A0AAV4B6T1"/>
<comment type="cofactor">
    <cofactor evidence="1">
        <name>pyridoxal 5'-phosphate</name>
        <dbReference type="ChEBI" id="CHEBI:597326"/>
    </cofactor>
</comment>
<keyword evidence="3" id="KW-0663">Pyridoxal phosphate</keyword>
<evidence type="ECO:0000313" key="9">
    <source>
        <dbReference type="EMBL" id="GFO14409.1"/>
    </source>
</evidence>
<proteinExistence type="predicted"/>
<accession>A0AAV4B6T1</accession>
<evidence type="ECO:0000256" key="1">
    <source>
        <dbReference type="ARBA" id="ARBA00001933"/>
    </source>
</evidence>
<keyword evidence="4" id="KW-0456">Lyase</keyword>
<dbReference type="Proteomes" id="UP000735302">
    <property type="component" value="Unassembled WGS sequence"/>
</dbReference>
<protein>
    <recommendedName>
        <fullName evidence="2">L-serine ammonia-lyase</fullName>
        <ecNumber evidence="2">4.3.1.17</ecNumber>
    </recommendedName>
    <alternativeName>
        <fullName evidence="5">L-serine deaminase</fullName>
    </alternativeName>
    <alternativeName>
        <fullName evidence="6">L-threonine dehydratase</fullName>
    </alternativeName>
</protein>
<organism evidence="9 10">
    <name type="scientific">Plakobranchus ocellatus</name>
    <dbReference type="NCBI Taxonomy" id="259542"/>
    <lineage>
        <taxon>Eukaryota</taxon>
        <taxon>Metazoa</taxon>
        <taxon>Spiralia</taxon>
        <taxon>Lophotrochozoa</taxon>
        <taxon>Mollusca</taxon>
        <taxon>Gastropoda</taxon>
        <taxon>Heterobranchia</taxon>
        <taxon>Euthyneura</taxon>
        <taxon>Panpulmonata</taxon>
        <taxon>Sacoglossa</taxon>
        <taxon>Placobranchoidea</taxon>
        <taxon>Plakobranchidae</taxon>
        <taxon>Plakobranchus</taxon>
    </lineage>
</organism>
<feature type="domain" description="Tryptophan synthase beta chain-like PALP" evidence="8">
    <location>
        <begin position="108"/>
        <end position="378"/>
    </location>
</feature>
<dbReference type="Pfam" id="PF00291">
    <property type="entry name" value="PALP"/>
    <property type="match status" value="1"/>
</dbReference>